<dbReference type="Gramene" id="OGLUM10G15510.1">
    <property type="protein sequence ID" value="OGLUM10G15510.1"/>
    <property type="gene ID" value="OGLUM10G15510"/>
</dbReference>
<evidence type="ECO:0000256" key="5">
    <source>
        <dbReference type="ARBA" id="ARBA00022989"/>
    </source>
</evidence>
<dbReference type="FunFam" id="1.10.630.10:FF:000012">
    <property type="entry name" value="Cytochrome P450 family protein"/>
    <property type="match status" value="1"/>
</dbReference>
<proteinExistence type="inferred from homology"/>
<protein>
    <recommendedName>
        <fullName evidence="16">EF-hand domain-containing protein</fullName>
    </recommendedName>
</protein>
<dbReference type="InterPro" id="IPR001128">
    <property type="entry name" value="Cyt_P450"/>
</dbReference>
<evidence type="ECO:0000256" key="6">
    <source>
        <dbReference type="ARBA" id="ARBA00023002"/>
    </source>
</evidence>
<dbReference type="SUPFAM" id="SSF48264">
    <property type="entry name" value="Cytochrome P450"/>
    <property type="match status" value="2"/>
</dbReference>
<name>A0A0E0BCN0_9ORYZ</name>
<feature type="signal peptide" evidence="13">
    <location>
        <begin position="1"/>
        <end position="24"/>
    </location>
</feature>
<evidence type="ECO:0000256" key="4">
    <source>
        <dbReference type="ARBA" id="ARBA00022723"/>
    </source>
</evidence>
<keyword evidence="15" id="KW-1185">Reference proteome</keyword>
<keyword evidence="6 11" id="KW-0560">Oxidoreductase</keyword>
<evidence type="ECO:0000256" key="1">
    <source>
        <dbReference type="ARBA" id="ARBA00004167"/>
    </source>
</evidence>
<dbReference type="GO" id="GO:0016020">
    <property type="term" value="C:membrane"/>
    <property type="evidence" value="ECO:0007669"/>
    <property type="project" value="UniProtKB-SubCell"/>
</dbReference>
<evidence type="ECO:0000256" key="2">
    <source>
        <dbReference type="ARBA" id="ARBA00022617"/>
    </source>
</evidence>
<dbReference type="Pfam" id="PF00067">
    <property type="entry name" value="p450"/>
    <property type="match status" value="2"/>
</dbReference>
<organism evidence="14">
    <name type="scientific">Oryza glumipatula</name>
    <dbReference type="NCBI Taxonomy" id="40148"/>
    <lineage>
        <taxon>Eukaryota</taxon>
        <taxon>Viridiplantae</taxon>
        <taxon>Streptophyta</taxon>
        <taxon>Embryophyta</taxon>
        <taxon>Tracheophyta</taxon>
        <taxon>Spermatophyta</taxon>
        <taxon>Magnoliopsida</taxon>
        <taxon>Liliopsida</taxon>
        <taxon>Poales</taxon>
        <taxon>Poaceae</taxon>
        <taxon>BOP clade</taxon>
        <taxon>Oryzoideae</taxon>
        <taxon>Oryzeae</taxon>
        <taxon>Oryzinae</taxon>
        <taxon>Oryza</taxon>
    </lineage>
</organism>
<evidence type="ECO:0000256" key="13">
    <source>
        <dbReference type="SAM" id="SignalP"/>
    </source>
</evidence>
<dbReference type="HOGENOM" id="CLU_001570_10_0_1"/>
<keyword evidence="4 10" id="KW-0479">Metal-binding</keyword>
<dbReference type="PRINTS" id="PR00385">
    <property type="entry name" value="P450"/>
</dbReference>
<dbReference type="GO" id="GO:0020037">
    <property type="term" value="F:heme binding"/>
    <property type="evidence" value="ECO:0007669"/>
    <property type="project" value="InterPro"/>
</dbReference>
<evidence type="ECO:0008006" key="16">
    <source>
        <dbReference type="Google" id="ProtNLM"/>
    </source>
</evidence>
<keyword evidence="2 10" id="KW-0349">Heme</keyword>
<dbReference type="CDD" id="cd11075">
    <property type="entry name" value="CYP77_89"/>
    <property type="match status" value="1"/>
</dbReference>
<keyword evidence="3" id="KW-0812">Transmembrane</keyword>
<dbReference type="GO" id="GO:0005506">
    <property type="term" value="F:iron ion binding"/>
    <property type="evidence" value="ECO:0007669"/>
    <property type="project" value="InterPro"/>
</dbReference>
<evidence type="ECO:0000313" key="14">
    <source>
        <dbReference type="EnsemblPlants" id="OGLUM10G15510.1"/>
    </source>
</evidence>
<dbReference type="InterPro" id="IPR002401">
    <property type="entry name" value="Cyt_P450_E_grp-I"/>
</dbReference>
<dbReference type="Proteomes" id="UP000026961">
    <property type="component" value="Chromosome 10"/>
</dbReference>
<comment type="subcellular location">
    <subcellularLocation>
        <location evidence="1">Membrane</location>
        <topology evidence="1">Single-pass membrane protein</topology>
    </subcellularLocation>
</comment>
<dbReference type="PROSITE" id="PS00086">
    <property type="entry name" value="CYTOCHROME_P450"/>
    <property type="match status" value="1"/>
</dbReference>
<keyword evidence="13" id="KW-0732">Signal</keyword>
<keyword evidence="8 11" id="KW-0503">Monooxygenase</keyword>
<dbReference type="eggNOG" id="KOG0156">
    <property type="taxonomic scope" value="Eukaryota"/>
</dbReference>
<reference evidence="14" key="2">
    <citation type="submission" date="2018-05" db="EMBL/GenBank/DDBJ databases">
        <title>OgluRS3 (Oryza glumaepatula Reference Sequence Version 3).</title>
        <authorList>
            <person name="Zhang J."/>
            <person name="Kudrna D."/>
            <person name="Lee S."/>
            <person name="Talag J."/>
            <person name="Welchert J."/>
            <person name="Wing R.A."/>
        </authorList>
    </citation>
    <scope>NUCLEOTIDE SEQUENCE [LARGE SCALE GENOMIC DNA]</scope>
</reference>
<dbReference type="InterPro" id="IPR018247">
    <property type="entry name" value="EF_Hand_1_Ca_BS"/>
</dbReference>
<evidence type="ECO:0000256" key="8">
    <source>
        <dbReference type="ARBA" id="ARBA00023033"/>
    </source>
</evidence>
<dbReference type="PRINTS" id="PR00463">
    <property type="entry name" value="EP450I"/>
</dbReference>
<feature type="chain" id="PRO_5002354402" description="EF-hand domain-containing protein" evidence="13">
    <location>
        <begin position="25"/>
        <end position="592"/>
    </location>
</feature>
<dbReference type="PROSITE" id="PS00018">
    <property type="entry name" value="EF_HAND_1"/>
    <property type="match status" value="1"/>
</dbReference>
<reference evidence="14" key="1">
    <citation type="submission" date="2015-04" db="UniProtKB">
        <authorList>
            <consortium name="EnsemblPlants"/>
        </authorList>
    </citation>
    <scope>IDENTIFICATION</scope>
</reference>
<evidence type="ECO:0000256" key="9">
    <source>
        <dbReference type="ARBA" id="ARBA00023136"/>
    </source>
</evidence>
<evidence type="ECO:0000256" key="7">
    <source>
        <dbReference type="ARBA" id="ARBA00023004"/>
    </source>
</evidence>
<keyword evidence="5" id="KW-1133">Transmembrane helix</keyword>
<evidence type="ECO:0000256" key="10">
    <source>
        <dbReference type="PIRSR" id="PIRSR602401-1"/>
    </source>
</evidence>
<comment type="similarity">
    <text evidence="11">Belongs to the cytochrome P450 family.</text>
</comment>
<keyword evidence="9" id="KW-0472">Membrane</keyword>
<dbReference type="STRING" id="40148.A0A0E0BCN0"/>
<dbReference type="AlphaFoldDB" id="A0A0E0BCN0"/>
<dbReference type="PANTHER" id="PTHR24298:SF914">
    <property type="entry name" value="OS10G0513400 PROTEIN"/>
    <property type="match status" value="1"/>
</dbReference>
<evidence type="ECO:0000256" key="12">
    <source>
        <dbReference type="SAM" id="MobiDB-lite"/>
    </source>
</evidence>
<evidence type="ECO:0000256" key="11">
    <source>
        <dbReference type="RuleBase" id="RU000461"/>
    </source>
</evidence>
<dbReference type="InterPro" id="IPR036396">
    <property type="entry name" value="Cyt_P450_sf"/>
</dbReference>
<evidence type="ECO:0000313" key="15">
    <source>
        <dbReference type="Proteomes" id="UP000026961"/>
    </source>
</evidence>
<feature type="region of interest" description="Disordered" evidence="12">
    <location>
        <begin position="324"/>
        <end position="347"/>
    </location>
</feature>
<dbReference type="PANTHER" id="PTHR24298">
    <property type="entry name" value="FLAVONOID 3'-MONOOXYGENASE-RELATED"/>
    <property type="match status" value="1"/>
</dbReference>
<accession>A0A0E0BCN0</accession>
<dbReference type="EnsemblPlants" id="OGLUM10G15510.1">
    <property type="protein sequence ID" value="OGLUM10G15510.1"/>
    <property type="gene ID" value="OGLUM10G15510"/>
</dbReference>
<dbReference type="GO" id="GO:0016709">
    <property type="term" value="F:oxidoreductase activity, acting on paired donors, with incorporation or reduction of molecular oxygen, NAD(P)H as one donor, and incorporation of one atom of oxygen"/>
    <property type="evidence" value="ECO:0007669"/>
    <property type="project" value="TreeGrafter"/>
</dbReference>
<dbReference type="Gene3D" id="1.10.630.10">
    <property type="entry name" value="Cytochrome P450"/>
    <property type="match status" value="2"/>
</dbReference>
<feature type="binding site" description="axial binding residue" evidence="10">
    <location>
        <position position="537"/>
    </location>
    <ligand>
        <name>heme</name>
        <dbReference type="ChEBI" id="CHEBI:30413"/>
    </ligand>
    <ligandPart>
        <name>Fe</name>
        <dbReference type="ChEBI" id="CHEBI:18248"/>
    </ligandPart>
</feature>
<keyword evidence="7 10" id="KW-0408">Iron</keyword>
<evidence type="ECO:0000256" key="3">
    <source>
        <dbReference type="ARBA" id="ARBA00022692"/>
    </source>
</evidence>
<dbReference type="InterPro" id="IPR017972">
    <property type="entry name" value="Cyt_P450_CS"/>
</dbReference>
<dbReference type="InterPro" id="IPR051103">
    <property type="entry name" value="Plant_metabolite_P450s"/>
</dbReference>
<comment type="cofactor">
    <cofactor evidence="10">
        <name>heme</name>
        <dbReference type="ChEBI" id="CHEBI:30413"/>
    </cofactor>
</comment>
<sequence length="592" mass="65886">MTIDASPWLLLLVAFLFPFVVLRSLRSDGKGGGRGGGCRVPPGPLAVPVLGNLLWLWHSPADLEPLLRRLIARHGPVVSLRVGSRLSIFVADRRVAHAALVERGAALADRPPDEHSSANLEPLLRRLIARHGPVVSLRVGSRLSIFVADRRVAHAALVGRGAALADRPPDVTHSLLGESRNTITRSGYGPVWRLLRRNLVVETTHPSRVRLFAPARSWVRRVLVDKLADAGAHPASPPRVLEVFRYAMFSLLVLMCFGERLDEAAVRAIGAAQHDFLLYLGRKTSVFMFYPAITKHLFRGRVHLGLAVRRRQKELFMPLINSRRERKKQIQQSGDPAASSEKKDDNTTFNHSYVDTLLTIRLQDVDGDGDRALTDDEMVSLCSEFLSAGTDTTATALQWIMAELVKNPSIQSKLHDEIKSKTSDGDDHDEITEDDARNNLPYLKAVILEGLRKHPPMHLLLPHKAAEDVEVGGYLIPKGATVNFMVAEMGRDEKEWEKPTEFIPERFMAGGGDGEDVDVTGSREIRMMPFGAGRRICAALSVAMLHLEYFVANMVKEFEWKEVAGDEVDFAERLEFTTVMAKPLRVRLIKRA</sequence>